<keyword evidence="4" id="KW-1185">Reference proteome</keyword>
<evidence type="ECO:0000256" key="2">
    <source>
        <dbReference type="SAM" id="SignalP"/>
    </source>
</evidence>
<dbReference type="RefSeq" id="WP_169343070.1">
    <property type="nucleotide sequence ID" value="NZ_JABBJJ010000008.1"/>
</dbReference>
<evidence type="ECO:0000313" key="3">
    <source>
        <dbReference type="EMBL" id="NMO13785.1"/>
    </source>
</evidence>
<keyword evidence="2" id="KW-0732">Signal</keyword>
<evidence type="ECO:0000313" key="4">
    <source>
        <dbReference type="Proteomes" id="UP000518300"/>
    </source>
</evidence>
<dbReference type="Proteomes" id="UP000518300">
    <property type="component" value="Unassembled WGS sequence"/>
</dbReference>
<sequence length="457" mass="48919">MTGAARTCLMFAAVLALVGPARGASREARTLLFERVGYNPLPNPGDTIARGRNGPTGISGDCLYVGSHVGHRAGTGPAFGTPLLPPEVLIVDISHRRRPRVVGALPTVLNASPRELHTLPAARTLLVMNQREPGPDAVAVNTYQLHDITDCRHPVLRQTISLGVDPPRALFPWRDPHEPARFLLYAALAPDDAREPALRVFELMAPPDGPVSPEPVATFAFARARPGTPLEWHDEQPAAGPREDARSVSVSPDGTRVYVATRDGGTVVLDSSPLANREPCLRDGGPPDGTSDMGVPPCLRRLSPDARAGLTPPSTGTEPVVSPALDRPAGLVFTTLAFVAGPSAGLRVRDLANPVRPRELGGYVPQPASRVVERSGDSADAERSTLPILYDGLLYLTDEDSGLHVLRYRGPRARELPRRGLFAGNTHLLTPPPPPPRSARAAALPRPRPWNHGRLEE</sequence>
<reference evidence="3 4" key="1">
    <citation type="submission" date="2020-04" db="EMBL/GenBank/DDBJ databases">
        <title>Draft genome of Pyxidicoccus fallax type strain.</title>
        <authorList>
            <person name="Whitworth D.E."/>
        </authorList>
    </citation>
    <scope>NUCLEOTIDE SEQUENCE [LARGE SCALE GENOMIC DNA]</scope>
    <source>
        <strain evidence="3 4">DSM 14698</strain>
    </source>
</reference>
<feature type="chain" id="PRO_5032609961" description="Lipoprotein" evidence="2">
    <location>
        <begin position="24"/>
        <end position="457"/>
    </location>
</feature>
<dbReference type="AlphaFoldDB" id="A0A848LAA1"/>
<feature type="region of interest" description="Disordered" evidence="1">
    <location>
        <begin position="269"/>
        <end position="295"/>
    </location>
</feature>
<comment type="caution">
    <text evidence="3">The sequence shown here is derived from an EMBL/GenBank/DDBJ whole genome shotgun (WGS) entry which is preliminary data.</text>
</comment>
<evidence type="ECO:0008006" key="5">
    <source>
        <dbReference type="Google" id="ProtNLM"/>
    </source>
</evidence>
<name>A0A848LAA1_9BACT</name>
<organism evidence="3 4">
    <name type="scientific">Pyxidicoccus fallax</name>
    <dbReference type="NCBI Taxonomy" id="394095"/>
    <lineage>
        <taxon>Bacteria</taxon>
        <taxon>Pseudomonadati</taxon>
        <taxon>Myxococcota</taxon>
        <taxon>Myxococcia</taxon>
        <taxon>Myxococcales</taxon>
        <taxon>Cystobacterineae</taxon>
        <taxon>Myxococcaceae</taxon>
        <taxon>Pyxidicoccus</taxon>
    </lineage>
</organism>
<protein>
    <recommendedName>
        <fullName evidence="5">Lipoprotein</fullName>
    </recommendedName>
</protein>
<feature type="signal peptide" evidence="2">
    <location>
        <begin position="1"/>
        <end position="23"/>
    </location>
</feature>
<feature type="compositionally biased region" description="Basic and acidic residues" evidence="1">
    <location>
        <begin position="231"/>
        <end position="246"/>
    </location>
</feature>
<feature type="region of interest" description="Disordered" evidence="1">
    <location>
        <begin position="424"/>
        <end position="457"/>
    </location>
</feature>
<accession>A0A848LAA1</accession>
<gene>
    <name evidence="3" type="ORF">HG543_02765</name>
</gene>
<proteinExistence type="predicted"/>
<evidence type="ECO:0000256" key="1">
    <source>
        <dbReference type="SAM" id="MobiDB-lite"/>
    </source>
</evidence>
<feature type="region of interest" description="Disordered" evidence="1">
    <location>
        <begin position="229"/>
        <end position="250"/>
    </location>
</feature>
<dbReference type="EMBL" id="JABBJJ010000008">
    <property type="protein sequence ID" value="NMO13785.1"/>
    <property type="molecule type" value="Genomic_DNA"/>
</dbReference>
<dbReference type="SUPFAM" id="SSF63829">
    <property type="entry name" value="Calcium-dependent phosphotriesterase"/>
    <property type="match status" value="1"/>
</dbReference>